<evidence type="ECO:0000259" key="1">
    <source>
        <dbReference type="Pfam" id="PF12770"/>
    </source>
</evidence>
<dbReference type="PANTHER" id="PTHR10098:SF112">
    <property type="entry name" value="SLR0380 PROTEIN"/>
    <property type="match status" value="1"/>
</dbReference>
<protein>
    <submittedName>
        <fullName evidence="2">Tetratricopeptide TPR_2 repeat protein</fullName>
    </submittedName>
</protein>
<reference evidence="3" key="1">
    <citation type="journal article" date="2011" name="MBio">
        <title>Novel metabolic attributes of the genus Cyanothece, comprising a group of unicellular nitrogen-fixing Cyanobacteria.</title>
        <authorList>
            <person name="Bandyopadhyay A."/>
            <person name="Elvitigala T."/>
            <person name="Welsh E."/>
            <person name="Stockel J."/>
            <person name="Liberton M."/>
            <person name="Min H."/>
            <person name="Sherman L.A."/>
            <person name="Pakrasi H.B."/>
        </authorList>
    </citation>
    <scope>NUCLEOTIDE SEQUENCE [LARGE SCALE GENOMIC DNA]</scope>
    <source>
        <strain evidence="3">PCC 7424</strain>
    </source>
</reference>
<dbReference type="InterPro" id="IPR019734">
    <property type="entry name" value="TPR_rpt"/>
</dbReference>
<dbReference type="eggNOG" id="COG0457">
    <property type="taxonomic scope" value="Bacteria"/>
</dbReference>
<dbReference type="HOGENOM" id="CLU_002404_0_0_3"/>
<dbReference type="InterPro" id="IPR024983">
    <property type="entry name" value="CHAT_dom"/>
</dbReference>
<gene>
    <name evidence="2" type="ordered locus">PCC7424_3057</name>
</gene>
<dbReference type="EMBL" id="CP001291">
    <property type="protein sequence ID" value="ACK71459.1"/>
    <property type="molecule type" value="Genomic_DNA"/>
</dbReference>
<dbReference type="STRING" id="65393.PCC7424_3057"/>
<dbReference type="OrthoDB" id="446317at2"/>
<feature type="domain" description="CHAT" evidence="1">
    <location>
        <begin position="621"/>
        <end position="902"/>
    </location>
</feature>
<dbReference type="Gene3D" id="1.25.40.10">
    <property type="entry name" value="Tetratricopeptide repeat domain"/>
    <property type="match status" value="2"/>
</dbReference>
<dbReference type="Proteomes" id="UP000002384">
    <property type="component" value="Chromosome"/>
</dbReference>
<dbReference type="PANTHER" id="PTHR10098">
    <property type="entry name" value="RAPSYN-RELATED"/>
    <property type="match status" value="1"/>
</dbReference>
<name>B7KBA3_GLOC7</name>
<dbReference type="SMART" id="SM00028">
    <property type="entry name" value="TPR"/>
    <property type="match status" value="6"/>
</dbReference>
<dbReference type="eggNOG" id="COG4995">
    <property type="taxonomic scope" value="Bacteria"/>
</dbReference>
<organism evidence="2 3">
    <name type="scientific">Gloeothece citriformis (strain PCC 7424)</name>
    <name type="common">Cyanothece sp. (strain PCC 7424)</name>
    <dbReference type="NCBI Taxonomy" id="65393"/>
    <lineage>
        <taxon>Bacteria</taxon>
        <taxon>Bacillati</taxon>
        <taxon>Cyanobacteriota</taxon>
        <taxon>Cyanophyceae</taxon>
        <taxon>Oscillatoriophycideae</taxon>
        <taxon>Chroococcales</taxon>
        <taxon>Aphanothecaceae</taxon>
        <taxon>Gloeothece</taxon>
        <taxon>Gloeothece citriformis</taxon>
    </lineage>
</organism>
<dbReference type="SUPFAM" id="SSF48452">
    <property type="entry name" value="TPR-like"/>
    <property type="match status" value="2"/>
</dbReference>
<keyword evidence="3" id="KW-1185">Reference proteome</keyword>
<evidence type="ECO:0000313" key="2">
    <source>
        <dbReference type="EMBL" id="ACK71459.1"/>
    </source>
</evidence>
<dbReference type="AlphaFoldDB" id="B7KBA3"/>
<dbReference type="InterPro" id="IPR011990">
    <property type="entry name" value="TPR-like_helical_dom_sf"/>
</dbReference>
<evidence type="ECO:0000313" key="3">
    <source>
        <dbReference type="Proteomes" id="UP000002384"/>
    </source>
</evidence>
<sequence length="904" mass="102252">MTVRINQRLLKFVIIILLGFMMSLSVPSISAQEVAPSNNNPQSLLQQGIQAYQNQQFSVAISLWQQAVRGFELVGDSLSRGLVLSNLSLAYQHLGQWQMAQEAINESLQLLPSIETNSVSGVTEIRAKIWNTQGRLFWEEGKLQEALNAWEKATDYYGKADNWPGIIGTKLNQVRVLQALGLTLQAQDILTSIEQNLDSIQDDHLKASGLLQLGLNLRQMGDFIKSREILQQGLSLVKDSETQQNFWLELGNTEQALEQKALVIGRFQEAKKHIKAALDYYEKAANISQNDQQILSLLNQFSLLIDHGNWEKSLKLIPVIEEKLNQLSPSRDSIYAHLNFAHNLACLKQSIDRQDYSCIDFAHREQLLQEKPRENINLNTPSWETIAKIIVTAIEQSQILKDSVVQSLALGQMGELYETTQQWGEAQKLTEQALFILDNIQVPELSYRWEWQLGRLLKKQEKITDAIASYKAAVNSLNAVRGDLITVTSDIQFSFRDRVEPVYRELVDLLLTSKNNQDLSGEDLQEAIEQIDALQIAELENFLRCQLKIESSIEQTLNQVDSKAAFIYPIILQDRLQVIIKLPGKPLISHKVTISEDIVKKTIKDLRIAILRRNAGQVTANGSTLYNWLIEPIKNRIQPDSEVETLVFVLDGELRNIPLGVLYDAKTQQYLIEKNYNLAILPSSQLFKSPERKPQSKTVLSAGISEELEVENRYFSPLNVTEELEQINQVLPSEILLNNQFNSHNVQDNLEQKNYSIVHLATHGNFSSDPQETFILAYNNAGTQGKLLRPHDINNLLYIPNSNSSKQLNLLVLSACQTALGDNRATLGLAGLAVRSGANSTIATLWQVSDESTIKLMKEFYTYLNQPGISKAQALRLARLALLKDKKYQNPYYWSAYILVGDWH</sequence>
<dbReference type="Pfam" id="PF12770">
    <property type="entry name" value="CHAT"/>
    <property type="match status" value="1"/>
</dbReference>
<proteinExistence type="predicted"/>
<accession>B7KBA3</accession>
<dbReference type="KEGG" id="cyc:PCC7424_3057"/>